<dbReference type="SUPFAM" id="SSF81345">
    <property type="entry name" value="ABC transporter involved in vitamin B12 uptake, BtuC"/>
    <property type="match status" value="1"/>
</dbReference>
<organism evidence="9 10">
    <name type="scientific">Streptomyces tagetis</name>
    <dbReference type="NCBI Taxonomy" id="2820809"/>
    <lineage>
        <taxon>Bacteria</taxon>
        <taxon>Bacillati</taxon>
        <taxon>Actinomycetota</taxon>
        <taxon>Actinomycetes</taxon>
        <taxon>Kitasatosporales</taxon>
        <taxon>Streptomycetaceae</taxon>
        <taxon>Streptomyces</taxon>
    </lineage>
</organism>
<keyword evidence="6 8" id="KW-1133">Transmembrane helix</keyword>
<dbReference type="AlphaFoldDB" id="A0A941AXA3"/>
<evidence type="ECO:0000313" key="10">
    <source>
        <dbReference type="Proteomes" id="UP000677875"/>
    </source>
</evidence>
<feature type="transmembrane region" description="Helical" evidence="8">
    <location>
        <begin position="299"/>
        <end position="321"/>
    </location>
</feature>
<proteinExistence type="inferred from homology"/>
<name>A0A941AXA3_9ACTN</name>
<feature type="transmembrane region" description="Helical" evidence="8">
    <location>
        <begin position="213"/>
        <end position="232"/>
    </location>
</feature>
<dbReference type="GO" id="GO:0022857">
    <property type="term" value="F:transmembrane transporter activity"/>
    <property type="evidence" value="ECO:0007669"/>
    <property type="project" value="InterPro"/>
</dbReference>
<feature type="transmembrane region" description="Helical" evidence="8">
    <location>
        <begin position="111"/>
        <end position="132"/>
    </location>
</feature>
<evidence type="ECO:0000256" key="2">
    <source>
        <dbReference type="ARBA" id="ARBA00007935"/>
    </source>
</evidence>
<dbReference type="InterPro" id="IPR000522">
    <property type="entry name" value="ABC_transptr_permease_BtuC"/>
</dbReference>
<dbReference type="InterPro" id="IPR037294">
    <property type="entry name" value="ABC_BtuC-like"/>
</dbReference>
<dbReference type="Gene3D" id="1.10.3470.10">
    <property type="entry name" value="ABC transporter involved in vitamin B12 uptake, BtuC"/>
    <property type="match status" value="1"/>
</dbReference>
<evidence type="ECO:0000256" key="4">
    <source>
        <dbReference type="ARBA" id="ARBA00022475"/>
    </source>
</evidence>
<evidence type="ECO:0000313" key="9">
    <source>
        <dbReference type="EMBL" id="MBQ0825924.1"/>
    </source>
</evidence>
<reference evidence="9" key="1">
    <citation type="submission" date="2021-04" db="EMBL/GenBank/DDBJ databases">
        <title>Genome seq and assembly of Streptomyces sp. RG38.</title>
        <authorList>
            <person name="Chhetri G."/>
        </authorList>
    </citation>
    <scope>NUCLEOTIDE SEQUENCE</scope>
    <source>
        <strain evidence="9">RG38</strain>
    </source>
</reference>
<keyword evidence="3" id="KW-0813">Transport</keyword>
<evidence type="ECO:0000256" key="7">
    <source>
        <dbReference type="ARBA" id="ARBA00023136"/>
    </source>
</evidence>
<feature type="transmembrane region" description="Helical" evidence="8">
    <location>
        <begin position="327"/>
        <end position="345"/>
    </location>
</feature>
<feature type="transmembrane region" description="Helical" evidence="8">
    <location>
        <begin position="138"/>
        <end position="157"/>
    </location>
</feature>
<evidence type="ECO:0000256" key="1">
    <source>
        <dbReference type="ARBA" id="ARBA00004651"/>
    </source>
</evidence>
<protein>
    <submittedName>
        <fullName evidence="9">Iron chelate uptake ABC transporter family permease subunit</fullName>
    </submittedName>
</protein>
<comment type="caution">
    <text evidence="9">The sequence shown here is derived from an EMBL/GenBank/DDBJ whole genome shotgun (WGS) entry which is preliminary data.</text>
</comment>
<gene>
    <name evidence="9" type="ORF">J5Y05_05295</name>
</gene>
<keyword evidence="5 8" id="KW-0812">Transmembrane</keyword>
<sequence>MMSVPTRSVEGVDARPPRGLAGSNASRTLVLFVILAVLAVVTVLSVVIGSRDIAFSVVWQAVFSPADVEDHFVIRDLRIPRTVIAIVVGSSLGVAGGLIQALTRNPLADPGILGVNSGAAFAVALGIGSFGVASISGYVWFAFAGALIVTIAVYAIGAAGRGGADPLRLVLAGVALGAVLSGLTSALTLLDPQAFDKMRNWGAGSVVGRSLDLVWPVLPFLAAGLVIALLTARPLNAIALGEDMAAALGANVLRTRVLVIIAVTLLAGGATAIAGPIGFVGLMVPHVARWMVGPDQRWILVYTLALSPVLLLVADITGRIVMRPAEIPVGIVTALVGAPVLIVLIRRRKVSGL</sequence>
<evidence type="ECO:0000256" key="3">
    <source>
        <dbReference type="ARBA" id="ARBA00022448"/>
    </source>
</evidence>
<dbReference type="Pfam" id="PF01032">
    <property type="entry name" value="FecCD"/>
    <property type="match status" value="1"/>
</dbReference>
<evidence type="ECO:0000256" key="8">
    <source>
        <dbReference type="SAM" id="Phobius"/>
    </source>
</evidence>
<keyword evidence="7 8" id="KW-0472">Membrane</keyword>
<evidence type="ECO:0000256" key="6">
    <source>
        <dbReference type="ARBA" id="ARBA00022989"/>
    </source>
</evidence>
<dbReference type="FunFam" id="1.10.3470.10:FF:000001">
    <property type="entry name" value="Vitamin B12 ABC transporter permease BtuC"/>
    <property type="match status" value="1"/>
</dbReference>
<feature type="transmembrane region" description="Helical" evidence="8">
    <location>
        <begin position="79"/>
        <end position="99"/>
    </location>
</feature>
<feature type="transmembrane region" description="Helical" evidence="8">
    <location>
        <begin position="169"/>
        <end position="190"/>
    </location>
</feature>
<dbReference type="PANTHER" id="PTHR30472">
    <property type="entry name" value="FERRIC ENTEROBACTIN TRANSPORT SYSTEM PERMEASE PROTEIN"/>
    <property type="match status" value="1"/>
</dbReference>
<dbReference type="CDD" id="cd06550">
    <property type="entry name" value="TM_ABC_iron-siderophores_like"/>
    <property type="match status" value="1"/>
</dbReference>
<accession>A0A941AXA3</accession>
<feature type="transmembrane region" description="Helical" evidence="8">
    <location>
        <begin position="28"/>
        <end position="48"/>
    </location>
</feature>
<comment type="similarity">
    <text evidence="2">Belongs to the binding-protein-dependent transport system permease family. FecCD subfamily.</text>
</comment>
<dbReference type="EMBL" id="JAGPNL010000001">
    <property type="protein sequence ID" value="MBQ0825924.1"/>
    <property type="molecule type" value="Genomic_DNA"/>
</dbReference>
<dbReference type="PANTHER" id="PTHR30472:SF1">
    <property type="entry name" value="FE(3+) DICITRATE TRANSPORT SYSTEM PERMEASE PROTEIN FECC-RELATED"/>
    <property type="match status" value="1"/>
</dbReference>
<dbReference type="GO" id="GO:0033214">
    <property type="term" value="P:siderophore-iron import into cell"/>
    <property type="evidence" value="ECO:0007669"/>
    <property type="project" value="TreeGrafter"/>
</dbReference>
<dbReference type="GO" id="GO:0005886">
    <property type="term" value="C:plasma membrane"/>
    <property type="evidence" value="ECO:0007669"/>
    <property type="project" value="UniProtKB-SubCell"/>
</dbReference>
<dbReference type="Proteomes" id="UP000677875">
    <property type="component" value="Unassembled WGS sequence"/>
</dbReference>
<comment type="subcellular location">
    <subcellularLocation>
        <location evidence="1">Cell membrane</location>
        <topology evidence="1">Multi-pass membrane protein</topology>
    </subcellularLocation>
</comment>
<keyword evidence="10" id="KW-1185">Reference proteome</keyword>
<evidence type="ECO:0000256" key="5">
    <source>
        <dbReference type="ARBA" id="ARBA00022692"/>
    </source>
</evidence>
<keyword evidence="4" id="KW-1003">Cell membrane</keyword>